<evidence type="ECO:0000313" key="3">
    <source>
        <dbReference type="Proteomes" id="UP000186336"/>
    </source>
</evidence>
<accession>A0A1P8N0U0</accession>
<dbReference type="STRING" id="299262.BWR18_12655"/>
<organism evidence="2 3">
    <name type="scientific">Tateyamaria omphalii</name>
    <dbReference type="NCBI Taxonomy" id="299262"/>
    <lineage>
        <taxon>Bacteria</taxon>
        <taxon>Pseudomonadati</taxon>
        <taxon>Pseudomonadota</taxon>
        <taxon>Alphaproteobacteria</taxon>
        <taxon>Rhodobacterales</taxon>
        <taxon>Roseobacteraceae</taxon>
        <taxon>Tateyamaria</taxon>
    </lineage>
</organism>
<dbReference type="Proteomes" id="UP000186336">
    <property type="component" value="Chromosome"/>
</dbReference>
<name>A0A1P8N0U0_9RHOB</name>
<dbReference type="SUPFAM" id="SSF55073">
    <property type="entry name" value="Nucleotide cyclase"/>
    <property type="match status" value="2"/>
</dbReference>
<dbReference type="GO" id="GO:0004016">
    <property type="term" value="F:adenylate cyclase activity"/>
    <property type="evidence" value="ECO:0007669"/>
    <property type="project" value="UniProtKB-ARBA"/>
</dbReference>
<gene>
    <name evidence="2" type="ORF">BWR18_12655</name>
</gene>
<evidence type="ECO:0000313" key="2">
    <source>
        <dbReference type="EMBL" id="APX13872.1"/>
    </source>
</evidence>
<dbReference type="EMBL" id="CP019312">
    <property type="protein sequence ID" value="APX13872.1"/>
    <property type="molecule type" value="Genomic_DNA"/>
</dbReference>
<dbReference type="OrthoDB" id="229671at2"/>
<dbReference type="InterPro" id="IPR029787">
    <property type="entry name" value="Nucleotide_cyclase"/>
</dbReference>
<dbReference type="InterPro" id="IPR001054">
    <property type="entry name" value="A/G_cyclase"/>
</dbReference>
<keyword evidence="3" id="KW-1185">Reference proteome</keyword>
<dbReference type="GO" id="GO:0035556">
    <property type="term" value="P:intracellular signal transduction"/>
    <property type="evidence" value="ECO:0007669"/>
    <property type="project" value="InterPro"/>
</dbReference>
<dbReference type="GO" id="GO:0009190">
    <property type="term" value="P:cyclic nucleotide biosynthetic process"/>
    <property type="evidence" value="ECO:0007669"/>
    <property type="project" value="InterPro"/>
</dbReference>
<feature type="domain" description="Guanylate cyclase" evidence="1">
    <location>
        <begin position="318"/>
        <end position="441"/>
    </location>
</feature>
<dbReference type="Gene3D" id="3.30.70.1230">
    <property type="entry name" value="Nucleotide cyclase"/>
    <property type="match status" value="2"/>
</dbReference>
<dbReference type="KEGG" id="tom:BWR18_12655"/>
<evidence type="ECO:0000259" key="1">
    <source>
        <dbReference type="PROSITE" id="PS50125"/>
    </source>
</evidence>
<protein>
    <recommendedName>
        <fullName evidence="1">Guanylate cyclase domain-containing protein</fullName>
    </recommendedName>
</protein>
<dbReference type="AlphaFoldDB" id="A0A1P8N0U0"/>
<dbReference type="PROSITE" id="PS50125">
    <property type="entry name" value="GUANYLATE_CYCLASE_2"/>
    <property type="match status" value="1"/>
</dbReference>
<sequence>MPWKHTVARDRIQKLLDEVPEMDVQRFDQYWSRYQIDKALQTAMKQPTTPPLFSLPRDKAVVVDTVQIYISIVGYDEMRLDDGRETETSHARALKGLHLYYGAADRVIGETNAQRVDFHNGRMHAVFLEAGSDGVSQETIGQALALAEDFKRVVQMANDRLADGEFGTEFRVGIDVGTCVAINNGTGSEQEPMFLGSAANHAAKLAEGDVPGVFVSDRVRAVLGYQEVGVLERYLGLNSSQISANSAYTSDDGSVLFGVTNRQAFSDRIVATWSDEVRKGVVDDLTSPDFKFSFMRPPLSEIDYSQLYPSKSIRMPLVSLFADISGYTKFIDEAVSEGNIQNAVRALFVIRQEFQNVAEVDFGGRKVRFIGDCIHALVAEGSGISTDEARSVATATQCAAGFHASFDLCKSILEGIESLELAIGLELGPTPISRIGIRGERSVRVASSKATSESEKMQRECNEGGVKIGPDALRVAPKGLIDVLGDQGYARDIDYDDVSASILATPTELSQPLYARAHVPAESSQPRAHLAKK</sequence>
<reference evidence="2 3" key="1">
    <citation type="submission" date="2017-01" db="EMBL/GenBank/DDBJ databases">
        <title>Complete genome of Tateyamaria omphalii DOK1-4 isolated from seawater in Dokdo.</title>
        <authorList>
            <person name="Kim J.H."/>
            <person name="Chi W.-J."/>
        </authorList>
    </citation>
    <scope>NUCLEOTIDE SEQUENCE [LARGE SCALE GENOMIC DNA]</scope>
    <source>
        <strain evidence="2 3">DOK1-4</strain>
    </source>
</reference>
<proteinExistence type="predicted"/>